<dbReference type="SUPFAM" id="SSF103256">
    <property type="entry name" value="Hypothetical protein TM0160"/>
    <property type="match status" value="1"/>
</dbReference>
<evidence type="ECO:0000313" key="3">
    <source>
        <dbReference type="Proteomes" id="UP000824112"/>
    </source>
</evidence>
<dbReference type="PANTHER" id="PTHR15160">
    <property type="entry name" value="VON HIPPEL-LINDAU PROTEIN"/>
    <property type="match status" value="1"/>
</dbReference>
<name>A0A9D1M8C5_9BACT</name>
<dbReference type="EMBL" id="DVNA01000174">
    <property type="protein sequence ID" value="HIU55705.1"/>
    <property type="molecule type" value="Genomic_DNA"/>
</dbReference>
<dbReference type="PROSITE" id="PS51658">
    <property type="entry name" value="BFN"/>
    <property type="match status" value="1"/>
</dbReference>
<dbReference type="PANTHER" id="PTHR15160:SF1">
    <property type="entry name" value="VON HIPPEL-LINDAU DISEASE TUMOR SUPPRESSOR"/>
    <property type="match status" value="1"/>
</dbReference>
<gene>
    <name evidence="2" type="ORF">IAB03_07875</name>
</gene>
<evidence type="ECO:0000259" key="1">
    <source>
        <dbReference type="PROSITE" id="PS51658"/>
    </source>
</evidence>
<accession>A0A9D1M8C5</accession>
<reference evidence="2" key="2">
    <citation type="journal article" date="2021" name="PeerJ">
        <title>Extensive microbial diversity within the chicken gut microbiome revealed by metagenomics and culture.</title>
        <authorList>
            <person name="Gilroy R."/>
            <person name="Ravi A."/>
            <person name="Getino M."/>
            <person name="Pursley I."/>
            <person name="Horton D.L."/>
            <person name="Alikhan N.F."/>
            <person name="Baker D."/>
            <person name="Gharbi K."/>
            <person name="Hall N."/>
            <person name="Watson M."/>
            <person name="Adriaenssens E.M."/>
            <person name="Foster-Nyarko E."/>
            <person name="Jarju S."/>
            <person name="Secka A."/>
            <person name="Antonio M."/>
            <person name="Oren A."/>
            <person name="Chaudhuri R.R."/>
            <person name="La Ragione R."/>
            <person name="Hildebrand F."/>
            <person name="Pallen M.J."/>
        </authorList>
    </citation>
    <scope>NUCLEOTIDE SEQUENCE</scope>
    <source>
        <strain evidence="2">CHK158-818</strain>
    </source>
</reference>
<organism evidence="2 3">
    <name type="scientific">Candidatus Gallibacteroides avistercoris</name>
    <dbReference type="NCBI Taxonomy" id="2840833"/>
    <lineage>
        <taxon>Bacteria</taxon>
        <taxon>Pseudomonadati</taxon>
        <taxon>Bacteroidota</taxon>
        <taxon>Bacteroidia</taxon>
        <taxon>Bacteroidales</taxon>
        <taxon>Bacteroidaceae</taxon>
        <taxon>Bacteroidaceae incertae sedis</taxon>
        <taxon>Candidatus Gallibacteroides</taxon>
    </lineage>
</organism>
<feature type="domain" description="BFN" evidence="1">
    <location>
        <begin position="9"/>
        <end position="141"/>
    </location>
</feature>
<dbReference type="InterPro" id="IPR036104">
    <property type="entry name" value="BFN_sf"/>
</dbReference>
<dbReference type="Gene3D" id="3.10.690.10">
    <property type="entry name" value="Bifunctional nuclease domain"/>
    <property type="match status" value="1"/>
</dbReference>
<reference evidence="2" key="1">
    <citation type="submission" date="2020-10" db="EMBL/GenBank/DDBJ databases">
        <authorList>
            <person name="Gilroy R."/>
        </authorList>
    </citation>
    <scope>NUCLEOTIDE SEQUENCE</scope>
    <source>
        <strain evidence="2">CHK158-818</strain>
    </source>
</reference>
<dbReference type="GO" id="GO:0004518">
    <property type="term" value="F:nuclease activity"/>
    <property type="evidence" value="ECO:0007669"/>
    <property type="project" value="InterPro"/>
</dbReference>
<dbReference type="InterPro" id="IPR003729">
    <property type="entry name" value="Bi_nuclease_dom"/>
</dbReference>
<evidence type="ECO:0000313" key="2">
    <source>
        <dbReference type="EMBL" id="HIU55705.1"/>
    </source>
</evidence>
<comment type="caution">
    <text evidence="2">The sequence shown here is derived from an EMBL/GenBank/DDBJ whole genome shotgun (WGS) entry which is preliminary data.</text>
</comment>
<dbReference type="Pfam" id="PF02577">
    <property type="entry name" value="BFN_dom"/>
    <property type="match status" value="1"/>
</dbReference>
<proteinExistence type="predicted"/>
<dbReference type="AlphaFoldDB" id="A0A9D1M8C5"/>
<protein>
    <submittedName>
        <fullName evidence="2">Bifunctional nuclease family protein</fullName>
    </submittedName>
</protein>
<dbReference type="Proteomes" id="UP000824112">
    <property type="component" value="Unassembled WGS sequence"/>
</dbReference>
<sequence>MEEQKKENRIKLNVLGITYAQIQKGAYALILAEEDGPRRIPIVISSSEAQAIAMRLEHLVAPRPLTHDLFVSFAHSFGVRLVEVFIYKFDDGVFCSELLFDDGTRRICIDSRTSDAVAIAMRARAPIYTTEEIVREFGIVFDETSSQAAAVKEKRPDDWTDMDDEELQERLNQAVASEAYELASQIQQELKKREKNSIQ</sequence>